<feature type="compositionally biased region" description="Basic and acidic residues" evidence="2">
    <location>
        <begin position="309"/>
        <end position="320"/>
    </location>
</feature>
<feature type="domain" description="MORF/ORRM1/DAG-like MORF" evidence="3">
    <location>
        <begin position="90"/>
        <end position="183"/>
    </location>
</feature>
<feature type="compositionally biased region" description="Gly residues" evidence="2">
    <location>
        <begin position="344"/>
        <end position="396"/>
    </location>
</feature>
<evidence type="ECO:0000256" key="1">
    <source>
        <dbReference type="ARBA" id="ARBA00022946"/>
    </source>
</evidence>
<dbReference type="EMBL" id="JBBPBK010000004">
    <property type="protein sequence ID" value="KAK9286379.1"/>
    <property type="molecule type" value="Genomic_DNA"/>
</dbReference>
<dbReference type="AlphaFoldDB" id="A0AAP0RXQ9"/>
<feature type="compositionally biased region" description="Basic and acidic residues" evidence="2">
    <location>
        <begin position="202"/>
        <end position="217"/>
    </location>
</feature>
<feature type="compositionally biased region" description="Polar residues" evidence="2">
    <location>
        <begin position="295"/>
        <end position="307"/>
    </location>
</feature>
<feature type="region of interest" description="Disordered" evidence="2">
    <location>
        <begin position="181"/>
        <end position="504"/>
    </location>
</feature>
<protein>
    <recommendedName>
        <fullName evidence="3">MORF/ORRM1/DAG-like MORF domain-containing protein</fullName>
    </recommendedName>
</protein>
<evidence type="ECO:0000313" key="5">
    <source>
        <dbReference type="Proteomes" id="UP001415857"/>
    </source>
</evidence>
<dbReference type="Pfam" id="PF21864">
    <property type="entry name" value="MORF_dom"/>
    <property type="match status" value="1"/>
</dbReference>
<gene>
    <name evidence="4" type="ORF">L1049_014774</name>
</gene>
<dbReference type="InterPro" id="IPR054059">
    <property type="entry name" value="MORF/ORRM1/DAG-like_MORF"/>
</dbReference>
<dbReference type="PANTHER" id="PTHR31346:SF5">
    <property type="entry name" value="MULTIPLE ORGANELLAR RNA EDITING FACTOR 1, MITOCHONDRIAL"/>
    <property type="match status" value="1"/>
</dbReference>
<organism evidence="4 5">
    <name type="scientific">Liquidambar formosana</name>
    <name type="common">Formosan gum</name>
    <dbReference type="NCBI Taxonomy" id="63359"/>
    <lineage>
        <taxon>Eukaryota</taxon>
        <taxon>Viridiplantae</taxon>
        <taxon>Streptophyta</taxon>
        <taxon>Embryophyta</taxon>
        <taxon>Tracheophyta</taxon>
        <taxon>Spermatophyta</taxon>
        <taxon>Magnoliopsida</taxon>
        <taxon>eudicotyledons</taxon>
        <taxon>Gunneridae</taxon>
        <taxon>Pentapetalae</taxon>
        <taxon>Saxifragales</taxon>
        <taxon>Altingiaceae</taxon>
        <taxon>Liquidambar</taxon>
    </lineage>
</organism>
<keyword evidence="5" id="KW-1185">Reference proteome</keyword>
<dbReference type="GO" id="GO:0016554">
    <property type="term" value="P:cytidine to uridine editing"/>
    <property type="evidence" value="ECO:0007669"/>
    <property type="project" value="InterPro"/>
</dbReference>
<dbReference type="PANTHER" id="PTHR31346">
    <property type="entry name" value="MULTIPLE ORGANELLAR RNA EDITING FACTOR 2, CHLOROPLASTIC-RELATED-RELATED"/>
    <property type="match status" value="1"/>
</dbReference>
<sequence length="504" mass="53113">MALYSLRVRRTLTALSSLINHHPSLPAISASSSPLLQSLISSSSPSPTLPIQSRLFKTSSISLSSARSYNNSNDDDKISPDTILFEGCDYNHWLITMDFPKSPKPTPEQMVETYVQTCAKGLNISVEEAKKKMYACSTTTYTGFQAVMTEEESEKFRGLPGVVFILPDSYIDPANKEYGGDKYINGTIIPRPPPGNYGRAGGRIDRNRYSEQPRYDRQGGPMPNRRGNPQYDHQGSQGDGRNYGLSQNYPPRQNYGPTGQGERRDPMPMDNSNYGPGGRSAYQGEKRDSMPRDQGNYNQTEQGNYYPQEQRDFPQGDRRGFAPPEQRYFRGDNRNYAPPNGENYGQGSGGAHGQGPVGGHEWGGPAHGQGAGGSFGQGAGGSYGRGAGSQGAGGSYGQEAGMQGAGGAHGQGPVGGHEWGGPAHGQGAGGGFGQGAGGSYGQGAGSQGAGGSYGQEAGLQGNGGSYGQGAGGQGYPGHGGGQSFSQAEQRNYAPVGQTGTEQGR</sequence>
<dbReference type="InterPro" id="IPR039206">
    <property type="entry name" value="MORF/ORRM1/DAG-like"/>
</dbReference>
<reference evidence="4 5" key="1">
    <citation type="journal article" date="2024" name="Plant J.">
        <title>Genome sequences and population genomics reveal climatic adaptation and genomic divergence between two closely related sweetgum species.</title>
        <authorList>
            <person name="Xu W.Q."/>
            <person name="Ren C.Q."/>
            <person name="Zhang X.Y."/>
            <person name="Comes H.P."/>
            <person name="Liu X.H."/>
            <person name="Li Y.G."/>
            <person name="Kettle C.J."/>
            <person name="Jalonen R."/>
            <person name="Gaisberger H."/>
            <person name="Ma Y.Z."/>
            <person name="Qiu Y.X."/>
        </authorList>
    </citation>
    <scope>NUCLEOTIDE SEQUENCE [LARGE SCALE GENOMIC DNA]</scope>
    <source>
        <strain evidence="4">Hangzhou</strain>
    </source>
</reference>
<evidence type="ECO:0000313" key="4">
    <source>
        <dbReference type="EMBL" id="KAK9286379.1"/>
    </source>
</evidence>
<comment type="caution">
    <text evidence="4">The sequence shown here is derived from an EMBL/GenBank/DDBJ whole genome shotgun (WGS) entry which is preliminary data.</text>
</comment>
<dbReference type="GO" id="GO:0005739">
    <property type="term" value="C:mitochondrion"/>
    <property type="evidence" value="ECO:0007669"/>
    <property type="project" value="TreeGrafter"/>
</dbReference>
<evidence type="ECO:0000256" key="2">
    <source>
        <dbReference type="SAM" id="MobiDB-lite"/>
    </source>
</evidence>
<evidence type="ECO:0000259" key="3">
    <source>
        <dbReference type="Pfam" id="PF21864"/>
    </source>
</evidence>
<name>A0AAP0RXQ9_LIQFO</name>
<feature type="compositionally biased region" description="Gly residues" evidence="2">
    <location>
        <begin position="460"/>
        <end position="482"/>
    </location>
</feature>
<dbReference type="InterPro" id="IPR037045">
    <property type="entry name" value="S8pro/Inhibitor_I9_sf"/>
</dbReference>
<dbReference type="Gene3D" id="3.30.70.80">
    <property type="entry name" value="Peptidase S8 propeptide/proteinase inhibitor I9"/>
    <property type="match status" value="1"/>
</dbReference>
<accession>A0AAP0RXQ9</accession>
<feature type="compositionally biased region" description="Polar residues" evidence="2">
    <location>
        <begin position="244"/>
        <end position="257"/>
    </location>
</feature>
<keyword evidence="1" id="KW-0809">Transit peptide</keyword>
<proteinExistence type="predicted"/>
<dbReference type="Proteomes" id="UP001415857">
    <property type="component" value="Unassembled WGS sequence"/>
</dbReference>
<dbReference type="GO" id="GO:0080156">
    <property type="term" value="P:mitochondrial mRNA modification"/>
    <property type="evidence" value="ECO:0007669"/>
    <property type="project" value="TreeGrafter"/>
</dbReference>
<feature type="compositionally biased region" description="Gly residues" evidence="2">
    <location>
        <begin position="403"/>
        <end position="453"/>
    </location>
</feature>